<evidence type="ECO:0000313" key="2">
    <source>
        <dbReference type="EMBL" id="MBA0765189.1"/>
    </source>
</evidence>
<evidence type="ECO:0000313" key="3">
    <source>
        <dbReference type="Proteomes" id="UP000593568"/>
    </source>
</evidence>
<keyword evidence="3" id="KW-1185">Reference proteome</keyword>
<proteinExistence type="predicted"/>
<name>A0A7J9DWT2_9ROSI</name>
<feature type="region of interest" description="Disordered" evidence="1">
    <location>
        <begin position="1"/>
        <end position="24"/>
    </location>
</feature>
<dbReference type="EMBL" id="JABEZW010000005">
    <property type="protein sequence ID" value="MBA0765189.1"/>
    <property type="molecule type" value="Genomic_DNA"/>
</dbReference>
<comment type="caution">
    <text evidence="2">The sequence shown here is derived from an EMBL/GenBank/DDBJ whole genome shotgun (WGS) entry which is preliminary data.</text>
</comment>
<reference evidence="2 3" key="1">
    <citation type="journal article" date="2019" name="Genome Biol. Evol.">
        <title>Insights into the evolution of the New World diploid cottons (Gossypium, subgenus Houzingenia) based on genome sequencing.</title>
        <authorList>
            <person name="Grover C.E."/>
            <person name="Arick M.A. 2nd"/>
            <person name="Thrash A."/>
            <person name="Conover J.L."/>
            <person name="Sanders W.S."/>
            <person name="Peterson D.G."/>
            <person name="Frelichowski J.E."/>
            <person name="Scheffler J.A."/>
            <person name="Scheffler B.E."/>
            <person name="Wendel J.F."/>
        </authorList>
    </citation>
    <scope>NUCLEOTIDE SEQUENCE [LARGE SCALE GENOMIC DNA]</scope>
    <source>
        <strain evidence="2">8</strain>
        <tissue evidence="2">Leaf</tissue>
    </source>
</reference>
<sequence>MTRPLMQYTTKEGRITMNSKHYTQ</sequence>
<dbReference type="Proteomes" id="UP000593568">
    <property type="component" value="Unassembled WGS sequence"/>
</dbReference>
<dbReference type="AlphaFoldDB" id="A0A7J9DWT2"/>
<organism evidence="2 3">
    <name type="scientific">Gossypium trilobum</name>
    <dbReference type="NCBI Taxonomy" id="34281"/>
    <lineage>
        <taxon>Eukaryota</taxon>
        <taxon>Viridiplantae</taxon>
        <taxon>Streptophyta</taxon>
        <taxon>Embryophyta</taxon>
        <taxon>Tracheophyta</taxon>
        <taxon>Spermatophyta</taxon>
        <taxon>Magnoliopsida</taxon>
        <taxon>eudicotyledons</taxon>
        <taxon>Gunneridae</taxon>
        <taxon>Pentapetalae</taxon>
        <taxon>rosids</taxon>
        <taxon>malvids</taxon>
        <taxon>Malvales</taxon>
        <taxon>Malvaceae</taxon>
        <taxon>Malvoideae</taxon>
        <taxon>Gossypium</taxon>
    </lineage>
</organism>
<accession>A0A7J9DWT2</accession>
<protein>
    <submittedName>
        <fullName evidence="2">Uncharacterized protein</fullName>
    </submittedName>
</protein>
<gene>
    <name evidence="2" type="ORF">Gotri_014438</name>
</gene>
<evidence type="ECO:0000256" key="1">
    <source>
        <dbReference type="SAM" id="MobiDB-lite"/>
    </source>
</evidence>